<evidence type="ECO:0000256" key="4">
    <source>
        <dbReference type="ARBA" id="ARBA00023180"/>
    </source>
</evidence>
<comment type="subcellular location">
    <subcellularLocation>
        <location evidence="1 5">Cell membrane</location>
        <topology evidence="1 5">Lipid-anchor</topology>
        <topology evidence="1 5">GPI-anchor</topology>
    </subcellularLocation>
</comment>
<dbReference type="Proteomes" id="UP001337655">
    <property type="component" value="Unassembled WGS sequence"/>
</dbReference>
<feature type="chain" id="PRO_5043085506" description="1,3-beta-glucanosyltransferase" evidence="5">
    <location>
        <begin position="18"/>
        <end position="462"/>
    </location>
</feature>
<dbReference type="EC" id="2.4.1.-" evidence="5"/>
<keyword evidence="4" id="KW-0325">Glycoprotein</keyword>
<name>A0AAV9PP74_9PEZI</name>
<feature type="signal peptide" evidence="5">
    <location>
        <begin position="1"/>
        <end position="17"/>
    </location>
</feature>
<evidence type="ECO:0000313" key="7">
    <source>
        <dbReference type="Proteomes" id="UP001337655"/>
    </source>
</evidence>
<reference evidence="6 7" key="1">
    <citation type="submission" date="2023-08" db="EMBL/GenBank/DDBJ databases">
        <title>Black Yeasts Isolated from many extreme environments.</title>
        <authorList>
            <person name="Coleine C."/>
            <person name="Stajich J.E."/>
            <person name="Selbmann L."/>
        </authorList>
    </citation>
    <scope>NUCLEOTIDE SEQUENCE [LARGE SCALE GENOMIC DNA]</scope>
    <source>
        <strain evidence="6 7">CCFEE 5935</strain>
    </source>
</reference>
<keyword evidence="5" id="KW-0336">GPI-anchor</keyword>
<dbReference type="GO" id="GO:0042124">
    <property type="term" value="F:1,3-beta-glucanosyltransferase activity"/>
    <property type="evidence" value="ECO:0007669"/>
    <property type="project" value="TreeGrafter"/>
</dbReference>
<keyword evidence="3 5" id="KW-0732">Signal</keyword>
<evidence type="ECO:0000256" key="2">
    <source>
        <dbReference type="ARBA" id="ARBA00007528"/>
    </source>
</evidence>
<dbReference type="InterPro" id="IPR004886">
    <property type="entry name" value="Glucanosyltransferase"/>
</dbReference>
<protein>
    <recommendedName>
        <fullName evidence="5">1,3-beta-glucanosyltransferase</fullName>
        <ecNumber evidence="5">2.4.1.-</ecNumber>
    </recommendedName>
</protein>
<keyword evidence="5" id="KW-0808">Transferase</keyword>
<keyword evidence="5" id="KW-0472">Membrane</keyword>
<dbReference type="GO" id="GO:0071970">
    <property type="term" value="P:fungal-type cell wall (1-&gt;3)-beta-D-glucan biosynthetic process"/>
    <property type="evidence" value="ECO:0007669"/>
    <property type="project" value="TreeGrafter"/>
</dbReference>
<dbReference type="EMBL" id="JAVRRT010000001">
    <property type="protein sequence ID" value="KAK5175606.1"/>
    <property type="molecule type" value="Genomic_DNA"/>
</dbReference>
<dbReference type="GO" id="GO:0031505">
    <property type="term" value="P:fungal-type cell wall organization"/>
    <property type="evidence" value="ECO:0007669"/>
    <property type="project" value="TreeGrafter"/>
</dbReference>
<dbReference type="InterPro" id="IPR017853">
    <property type="entry name" value="GH"/>
</dbReference>
<dbReference type="GO" id="GO:0005886">
    <property type="term" value="C:plasma membrane"/>
    <property type="evidence" value="ECO:0007669"/>
    <property type="project" value="UniProtKB-SubCell"/>
</dbReference>
<accession>A0AAV9PP74</accession>
<dbReference type="PANTHER" id="PTHR31468">
    <property type="entry name" value="1,3-BETA-GLUCANOSYLTRANSFERASE GAS1"/>
    <property type="match status" value="1"/>
</dbReference>
<comment type="function">
    <text evidence="5">Splits internally a 1,3-beta-glucan molecule and transfers the newly generated reducing end (the donor) to the non-reducing end of another 1,3-beta-glucan molecule (the acceptor) forming a 1,3-beta linkage, resulting in the elongation of 1,3-beta-glucan chains in the cell wall.</text>
</comment>
<gene>
    <name evidence="6" type="ORF">LTR77_000745</name>
</gene>
<proteinExistence type="inferred from homology"/>
<comment type="caution">
    <text evidence="6">The sequence shown here is derived from an EMBL/GenBank/DDBJ whole genome shotgun (WGS) entry which is preliminary data.</text>
</comment>
<dbReference type="PANTHER" id="PTHR31468:SF8">
    <property type="entry name" value="1,3-BETA-GLUCANOSYLTRANSFERASE GAS2"/>
    <property type="match status" value="1"/>
</dbReference>
<dbReference type="GO" id="GO:0098552">
    <property type="term" value="C:side of membrane"/>
    <property type="evidence" value="ECO:0007669"/>
    <property type="project" value="UniProtKB-KW"/>
</dbReference>
<organism evidence="6 7">
    <name type="scientific">Saxophila tyrrhenica</name>
    <dbReference type="NCBI Taxonomy" id="1690608"/>
    <lineage>
        <taxon>Eukaryota</taxon>
        <taxon>Fungi</taxon>
        <taxon>Dikarya</taxon>
        <taxon>Ascomycota</taxon>
        <taxon>Pezizomycotina</taxon>
        <taxon>Dothideomycetes</taxon>
        <taxon>Dothideomycetidae</taxon>
        <taxon>Mycosphaerellales</taxon>
        <taxon>Extremaceae</taxon>
        <taxon>Saxophila</taxon>
    </lineage>
</organism>
<dbReference type="AlphaFoldDB" id="A0AAV9PP74"/>
<evidence type="ECO:0000256" key="1">
    <source>
        <dbReference type="ARBA" id="ARBA00004609"/>
    </source>
</evidence>
<dbReference type="RefSeq" id="XP_064664244.1">
    <property type="nucleotide sequence ID" value="XM_064798010.1"/>
</dbReference>
<keyword evidence="7" id="KW-1185">Reference proteome</keyword>
<evidence type="ECO:0000256" key="5">
    <source>
        <dbReference type="RuleBase" id="RU361209"/>
    </source>
</evidence>
<dbReference type="SUPFAM" id="SSF51445">
    <property type="entry name" value="(Trans)glycosidases"/>
    <property type="match status" value="1"/>
</dbReference>
<dbReference type="Gene3D" id="3.20.20.80">
    <property type="entry name" value="Glycosidases"/>
    <property type="match status" value="1"/>
</dbReference>
<sequence>MLRLLFTALALACHTLAISPIHVKGSKLFTEGGSQFFVKGIAYQLVEDDPLVNTEQCKLDAALMQELGANSIRVYHVEPNADHDGCMRAFADAGIYAWIDLDTFDTYIYFDGNPPRWTQTMYKAYQKVMDAFHTYDNVAGFFVGNEMLTVGADSTAAAYVKAAARDMKAYRKKMGYREIPVGYSAADIADLRPNLQNYMACGSDSTEALDFYSLNAYEWCGETTYEESGYNMLQENASDYNIPIFFSETGCNTPSPRTFDDQTAIFGDEMADTWSGSIIYEWIEEANNYGLISYAAPQDPTATASNVVDGFVRAGTPTPISPDFENLSNHWATLNPTGVSENAYKPSASPPPCPTFTSGMWEVNGDAPLPTIGAKAATFTSDLTSSNPTKASPQTTAKSDVASASAASSSSTSSAAAPTKAFPLSLKRQVVIFNGEKPESPKSKLFDVGMMALTMVIAAVVL</sequence>
<dbReference type="Pfam" id="PF03198">
    <property type="entry name" value="Glyco_hydro_72"/>
    <property type="match status" value="1"/>
</dbReference>
<dbReference type="GeneID" id="89922095"/>
<keyword evidence="5" id="KW-0449">Lipoprotein</keyword>
<evidence type="ECO:0000256" key="3">
    <source>
        <dbReference type="ARBA" id="ARBA00022729"/>
    </source>
</evidence>
<evidence type="ECO:0000313" key="6">
    <source>
        <dbReference type="EMBL" id="KAK5175606.1"/>
    </source>
</evidence>
<comment type="similarity">
    <text evidence="2 5">Belongs to the glycosyl hydrolase 72 family.</text>
</comment>